<gene>
    <name evidence="2" type="ORF">B0T26DRAFT_407036</name>
</gene>
<organism evidence="2 3">
    <name type="scientific">Lasiosphaeria miniovina</name>
    <dbReference type="NCBI Taxonomy" id="1954250"/>
    <lineage>
        <taxon>Eukaryota</taxon>
        <taxon>Fungi</taxon>
        <taxon>Dikarya</taxon>
        <taxon>Ascomycota</taxon>
        <taxon>Pezizomycotina</taxon>
        <taxon>Sordariomycetes</taxon>
        <taxon>Sordariomycetidae</taxon>
        <taxon>Sordariales</taxon>
        <taxon>Lasiosphaeriaceae</taxon>
        <taxon>Lasiosphaeria</taxon>
    </lineage>
</organism>
<reference evidence="2" key="1">
    <citation type="submission" date="2023-06" db="EMBL/GenBank/DDBJ databases">
        <title>Genome-scale phylogeny and comparative genomics of the fungal order Sordariales.</title>
        <authorList>
            <consortium name="Lawrence Berkeley National Laboratory"/>
            <person name="Hensen N."/>
            <person name="Bonometti L."/>
            <person name="Westerberg I."/>
            <person name="Brannstrom I.O."/>
            <person name="Guillou S."/>
            <person name="Cros-Aarteil S."/>
            <person name="Calhoun S."/>
            <person name="Haridas S."/>
            <person name="Kuo A."/>
            <person name="Mondo S."/>
            <person name="Pangilinan J."/>
            <person name="Riley R."/>
            <person name="LaButti K."/>
            <person name="Andreopoulos B."/>
            <person name="Lipzen A."/>
            <person name="Chen C."/>
            <person name="Yanf M."/>
            <person name="Daum C."/>
            <person name="Ng V."/>
            <person name="Clum A."/>
            <person name="Steindorff A."/>
            <person name="Ohm R."/>
            <person name="Martin F."/>
            <person name="Silar P."/>
            <person name="Natvig D."/>
            <person name="Lalanne C."/>
            <person name="Gautier V."/>
            <person name="Ament-velasquez S.L."/>
            <person name="Kruys A."/>
            <person name="Hutchinson M.I."/>
            <person name="Powell A.J."/>
            <person name="Barry K."/>
            <person name="Miller A.N."/>
            <person name="Grigoriev I.V."/>
            <person name="Debuchy R."/>
            <person name="Gladieux P."/>
            <person name="Thoren M.H."/>
            <person name="Johannesson H."/>
        </authorList>
    </citation>
    <scope>NUCLEOTIDE SEQUENCE</scope>
    <source>
        <strain evidence="2">SMH2392-1A</strain>
    </source>
</reference>
<sequence length="122" mass="13472">MRAAHQKQVIILVTLFCSVNPVSSLLRRCRHPLHIPSLTLPPPWRAPWSPQRSVGNYTLPSHASSSSRLMTFLSNQVPPVEPTDNSGNCYSLSLPSTSLQASQHHPKCLPTCPEVHTSKLES</sequence>
<protein>
    <recommendedName>
        <fullName evidence="4">Secreted protein</fullName>
    </recommendedName>
</protein>
<dbReference type="Proteomes" id="UP001172101">
    <property type="component" value="Unassembled WGS sequence"/>
</dbReference>
<feature type="chain" id="PRO_5041233111" description="Secreted protein" evidence="1">
    <location>
        <begin position="25"/>
        <end position="122"/>
    </location>
</feature>
<comment type="caution">
    <text evidence="2">The sequence shown here is derived from an EMBL/GenBank/DDBJ whole genome shotgun (WGS) entry which is preliminary data.</text>
</comment>
<feature type="signal peptide" evidence="1">
    <location>
        <begin position="1"/>
        <end position="24"/>
    </location>
</feature>
<accession>A0AA40A515</accession>
<evidence type="ECO:0000313" key="2">
    <source>
        <dbReference type="EMBL" id="KAK0709463.1"/>
    </source>
</evidence>
<evidence type="ECO:0000256" key="1">
    <source>
        <dbReference type="SAM" id="SignalP"/>
    </source>
</evidence>
<evidence type="ECO:0008006" key="4">
    <source>
        <dbReference type="Google" id="ProtNLM"/>
    </source>
</evidence>
<keyword evidence="1" id="KW-0732">Signal</keyword>
<dbReference type="EMBL" id="JAUIRO010000006">
    <property type="protein sequence ID" value="KAK0709463.1"/>
    <property type="molecule type" value="Genomic_DNA"/>
</dbReference>
<dbReference type="RefSeq" id="XP_060292767.1">
    <property type="nucleotide sequence ID" value="XM_060434843.1"/>
</dbReference>
<dbReference type="AlphaFoldDB" id="A0AA40A515"/>
<keyword evidence="3" id="KW-1185">Reference proteome</keyword>
<evidence type="ECO:0000313" key="3">
    <source>
        <dbReference type="Proteomes" id="UP001172101"/>
    </source>
</evidence>
<dbReference type="GeneID" id="85318113"/>
<proteinExistence type="predicted"/>
<name>A0AA40A515_9PEZI</name>